<organism evidence="3 4">
    <name type="scientific">Rosa chinensis</name>
    <name type="common">China rose</name>
    <dbReference type="NCBI Taxonomy" id="74649"/>
    <lineage>
        <taxon>Eukaryota</taxon>
        <taxon>Viridiplantae</taxon>
        <taxon>Streptophyta</taxon>
        <taxon>Embryophyta</taxon>
        <taxon>Tracheophyta</taxon>
        <taxon>Spermatophyta</taxon>
        <taxon>Magnoliopsida</taxon>
        <taxon>eudicotyledons</taxon>
        <taxon>Gunneridae</taxon>
        <taxon>Pentapetalae</taxon>
        <taxon>rosids</taxon>
        <taxon>fabids</taxon>
        <taxon>Rosales</taxon>
        <taxon>Rosaceae</taxon>
        <taxon>Rosoideae</taxon>
        <taxon>Rosoideae incertae sedis</taxon>
        <taxon>Rosa</taxon>
    </lineage>
</organism>
<keyword evidence="1" id="KW-1133">Transmembrane helix</keyword>
<proteinExistence type="predicted"/>
<comment type="caution">
    <text evidence="3">The sequence shown here is derived from an EMBL/GenBank/DDBJ whole genome shotgun (WGS) entry which is preliminary data.</text>
</comment>
<dbReference type="EMBL" id="PDCK01000042">
    <property type="protein sequence ID" value="PRQ38402.1"/>
    <property type="molecule type" value="Genomic_DNA"/>
</dbReference>
<dbReference type="Proteomes" id="UP000238479">
    <property type="component" value="Chromosome 4"/>
</dbReference>
<protein>
    <submittedName>
        <fullName evidence="3">Putative F-box associated domain, type 3</fullName>
    </submittedName>
</protein>
<gene>
    <name evidence="3" type="ORF">RchiOBHm_Chr4g0413511</name>
</gene>
<evidence type="ECO:0000259" key="2">
    <source>
        <dbReference type="Pfam" id="PF08268"/>
    </source>
</evidence>
<evidence type="ECO:0000256" key="1">
    <source>
        <dbReference type="SAM" id="Phobius"/>
    </source>
</evidence>
<reference evidence="3 4" key="1">
    <citation type="journal article" date="2018" name="Nat. Genet.">
        <title>The Rosa genome provides new insights in the design of modern roses.</title>
        <authorList>
            <person name="Bendahmane M."/>
        </authorList>
    </citation>
    <scope>NUCLEOTIDE SEQUENCE [LARGE SCALE GENOMIC DNA]</scope>
    <source>
        <strain evidence="4">cv. Old Blush</strain>
    </source>
</reference>
<keyword evidence="4" id="KW-1185">Reference proteome</keyword>
<name>A0A2P6QW23_ROSCH</name>
<accession>A0A2P6QW23</accession>
<feature type="domain" description="F-box associated beta-propeller type 3" evidence="2">
    <location>
        <begin position="3"/>
        <end position="128"/>
    </location>
</feature>
<evidence type="ECO:0000313" key="4">
    <source>
        <dbReference type="Proteomes" id="UP000238479"/>
    </source>
</evidence>
<dbReference type="AlphaFoldDB" id="A0A2P6QW23"/>
<sequence length="331" mass="38429">MGSNSWREIKTKYTNDYHFTDCWYKQQLFYEGKYYWQVCGFDRGHNLVHKFILSFDMADELFYEISLPWQYTETYGGTQGRLAVWKGSIALVSFEHEIVGPQSFDIWVMMNNSCGVKSPWTKYLTIGPMEGINIPVVYPLVFWKNDELVMVAVDGRVVRGGPEGVHIVPSHKAFGNGRPPASSFKYIYILVQEKYNKVSSLYNLRGLCSPVGRLATSRGHSFFTGSNPRLRTLIFHFSFLLSVSLIFLLFSFSVLIFLSYFLFFFSFSFFTFVLYYTHLFIFKSLCNVLQKKKESLCNEHKTSVKFSHWVSEFSGPALRVFSYNLGTQTFK</sequence>
<dbReference type="Gramene" id="PRQ38402">
    <property type="protein sequence ID" value="PRQ38402"/>
    <property type="gene ID" value="RchiOBHm_Chr4g0413511"/>
</dbReference>
<dbReference type="Pfam" id="PF08268">
    <property type="entry name" value="FBA_3"/>
    <property type="match status" value="1"/>
</dbReference>
<keyword evidence="1" id="KW-0812">Transmembrane</keyword>
<dbReference type="InterPro" id="IPR013187">
    <property type="entry name" value="F-box-assoc_dom_typ3"/>
</dbReference>
<feature type="transmembrane region" description="Helical" evidence="1">
    <location>
        <begin position="233"/>
        <end position="254"/>
    </location>
</feature>
<keyword evidence="1" id="KW-0472">Membrane</keyword>
<feature type="transmembrane region" description="Helical" evidence="1">
    <location>
        <begin position="260"/>
        <end position="282"/>
    </location>
</feature>
<evidence type="ECO:0000313" key="3">
    <source>
        <dbReference type="EMBL" id="PRQ38402.1"/>
    </source>
</evidence>